<evidence type="ECO:0000259" key="7">
    <source>
        <dbReference type="Pfam" id="PF12698"/>
    </source>
</evidence>
<evidence type="ECO:0000256" key="3">
    <source>
        <dbReference type="ARBA" id="ARBA00022692"/>
    </source>
</evidence>
<name>A0A1X9M983_9BACI</name>
<sequence length="406" mass="46020">MSYMKSIVWLGYELKNMLTDRKVVGVLIFGPLFLLAFFSYVVSPFFSEEDSMEKINIALVNLDDARETRIMLQQFIQNPDIQEVVTLRQVNEVMANQWLASNQVAAVITIPEGFGRDLARGINTPIVVTGNEQRPQQSALVRQLMQSGANMVTASQSGINTIYLYMEEAKVAPEELNQIFHESILSFTLLALNRQEIWKKERISAFGDLSMGQYYLVNAGILFVFFIGLFGLKVGTNESRLLERRLRSLGINHWQIVMVRVGSLALFIVVPYVLFFGPSIWIMKESFQGSIWEVIIISALVIITISSFFIFFSLLFDNIAAINLASLILLIAMSLSGGTIIPLAYLPTWLEYIQPFSMMHWLSQGWFSAFFHESGNVFWLSCMVLVLFILISLSLAVIVQSSRREV</sequence>
<feature type="transmembrane region" description="Helical" evidence="6">
    <location>
        <begin position="257"/>
        <end position="282"/>
    </location>
</feature>
<keyword evidence="4 6" id="KW-1133">Transmembrane helix</keyword>
<keyword evidence="5 6" id="KW-0472">Membrane</keyword>
<dbReference type="InterPro" id="IPR013525">
    <property type="entry name" value="ABC2_TM"/>
</dbReference>
<dbReference type="PANTHER" id="PTHR30294:SF29">
    <property type="entry name" value="MULTIDRUG ABC TRANSPORTER PERMEASE YBHS-RELATED"/>
    <property type="match status" value="1"/>
</dbReference>
<evidence type="ECO:0000313" key="9">
    <source>
        <dbReference type="Proteomes" id="UP000193006"/>
    </source>
</evidence>
<evidence type="ECO:0000256" key="5">
    <source>
        <dbReference type="ARBA" id="ARBA00023136"/>
    </source>
</evidence>
<feature type="transmembrane region" description="Helical" evidence="6">
    <location>
        <begin position="294"/>
        <end position="315"/>
    </location>
</feature>
<evidence type="ECO:0000313" key="8">
    <source>
        <dbReference type="EMBL" id="ARK29968.1"/>
    </source>
</evidence>
<evidence type="ECO:0000256" key="4">
    <source>
        <dbReference type="ARBA" id="ARBA00022989"/>
    </source>
</evidence>
<accession>A0A1X9M983</accession>
<gene>
    <name evidence="8" type="ORF">BkAM31D_08885</name>
</gene>
<protein>
    <submittedName>
        <fullName evidence="8">ABC-2 family transporter protein</fullName>
    </submittedName>
</protein>
<evidence type="ECO:0000256" key="6">
    <source>
        <dbReference type="SAM" id="Phobius"/>
    </source>
</evidence>
<dbReference type="Gene3D" id="3.40.1710.10">
    <property type="entry name" value="abc type-2 transporter like domain"/>
    <property type="match status" value="1"/>
</dbReference>
<reference evidence="8 9" key="1">
    <citation type="submission" date="2017-04" db="EMBL/GenBank/DDBJ databases">
        <title>Bacillus krulwichiae AM31D Genome sequencing and assembly.</title>
        <authorList>
            <person name="Krulwich T.A."/>
            <person name="Anastor L."/>
            <person name="Ehrlich R."/>
            <person name="Ehrlich G.D."/>
            <person name="Janto B."/>
        </authorList>
    </citation>
    <scope>NUCLEOTIDE SEQUENCE [LARGE SCALE GENOMIC DNA]</scope>
    <source>
        <strain evidence="8 9">AM31D</strain>
    </source>
</reference>
<proteinExistence type="predicted"/>
<dbReference type="PANTHER" id="PTHR30294">
    <property type="entry name" value="MEMBRANE COMPONENT OF ABC TRANSPORTER YHHJ-RELATED"/>
    <property type="match status" value="1"/>
</dbReference>
<dbReference type="Pfam" id="PF12698">
    <property type="entry name" value="ABC2_membrane_3"/>
    <property type="match status" value="1"/>
</dbReference>
<feature type="domain" description="ABC-2 type transporter transmembrane" evidence="7">
    <location>
        <begin position="27"/>
        <end position="397"/>
    </location>
</feature>
<dbReference type="KEGG" id="bkw:BkAM31D_08885"/>
<evidence type="ECO:0000256" key="2">
    <source>
        <dbReference type="ARBA" id="ARBA00022475"/>
    </source>
</evidence>
<dbReference type="Proteomes" id="UP000193006">
    <property type="component" value="Chromosome"/>
</dbReference>
<dbReference type="EMBL" id="CP020814">
    <property type="protein sequence ID" value="ARK29968.1"/>
    <property type="molecule type" value="Genomic_DNA"/>
</dbReference>
<comment type="subcellular location">
    <subcellularLocation>
        <location evidence="1">Cell membrane</location>
        <topology evidence="1">Multi-pass membrane protein</topology>
    </subcellularLocation>
</comment>
<feature type="transmembrane region" description="Helical" evidence="6">
    <location>
        <begin position="327"/>
        <end position="350"/>
    </location>
</feature>
<feature type="transmembrane region" description="Helical" evidence="6">
    <location>
        <begin position="377"/>
        <end position="399"/>
    </location>
</feature>
<evidence type="ECO:0000256" key="1">
    <source>
        <dbReference type="ARBA" id="ARBA00004651"/>
    </source>
</evidence>
<keyword evidence="9" id="KW-1185">Reference proteome</keyword>
<dbReference type="InterPro" id="IPR051449">
    <property type="entry name" value="ABC-2_transporter_component"/>
</dbReference>
<feature type="transmembrane region" description="Helical" evidence="6">
    <location>
        <begin position="214"/>
        <end position="236"/>
    </location>
</feature>
<organism evidence="8 9">
    <name type="scientific">Halalkalibacter krulwichiae</name>
    <dbReference type="NCBI Taxonomy" id="199441"/>
    <lineage>
        <taxon>Bacteria</taxon>
        <taxon>Bacillati</taxon>
        <taxon>Bacillota</taxon>
        <taxon>Bacilli</taxon>
        <taxon>Bacillales</taxon>
        <taxon>Bacillaceae</taxon>
        <taxon>Halalkalibacter</taxon>
    </lineage>
</organism>
<dbReference type="GO" id="GO:0005886">
    <property type="term" value="C:plasma membrane"/>
    <property type="evidence" value="ECO:0007669"/>
    <property type="project" value="UniProtKB-SubCell"/>
</dbReference>
<dbReference type="GO" id="GO:0140359">
    <property type="term" value="F:ABC-type transporter activity"/>
    <property type="evidence" value="ECO:0007669"/>
    <property type="project" value="InterPro"/>
</dbReference>
<dbReference type="STRING" id="199441.BkAM31D_08885"/>
<keyword evidence="2" id="KW-1003">Cell membrane</keyword>
<feature type="transmembrane region" description="Helical" evidence="6">
    <location>
        <begin position="23"/>
        <end position="42"/>
    </location>
</feature>
<keyword evidence="3 6" id="KW-0812">Transmembrane</keyword>
<dbReference type="AlphaFoldDB" id="A0A1X9M983"/>